<dbReference type="Proteomes" id="UP001202281">
    <property type="component" value="Unassembled WGS sequence"/>
</dbReference>
<accession>A0ABT0BK64</accession>
<keyword evidence="2" id="KW-1185">Reference proteome</keyword>
<dbReference type="EMBL" id="JALHLG010000001">
    <property type="protein sequence ID" value="MCJ2185435.1"/>
    <property type="molecule type" value="Genomic_DNA"/>
</dbReference>
<gene>
    <name evidence="1" type="ORF">MTR66_01240</name>
</gene>
<evidence type="ECO:0000313" key="1">
    <source>
        <dbReference type="EMBL" id="MCJ2185435.1"/>
    </source>
</evidence>
<name>A0ABT0BK64_9SPHN</name>
<organism evidence="1 2">
    <name type="scientific">Novosphingobium beihaiensis</name>
    <dbReference type="NCBI Taxonomy" id="2930389"/>
    <lineage>
        <taxon>Bacteria</taxon>
        <taxon>Pseudomonadati</taxon>
        <taxon>Pseudomonadota</taxon>
        <taxon>Alphaproteobacteria</taxon>
        <taxon>Sphingomonadales</taxon>
        <taxon>Sphingomonadaceae</taxon>
        <taxon>Novosphingobium</taxon>
    </lineage>
</organism>
<evidence type="ECO:0000313" key="2">
    <source>
        <dbReference type="Proteomes" id="UP001202281"/>
    </source>
</evidence>
<dbReference type="RefSeq" id="WP_243917207.1">
    <property type="nucleotide sequence ID" value="NZ_JALHLG010000001.1"/>
</dbReference>
<sequence>MALAASMGGGTDTAGDLHLQGRCAYNAVVRAQRGDTVLVTCDTVDIDLSADAGSVVYSRRSWDVTMLRVEGEWEGDSMTVRHMVLRNGTSDDAKGMCRIFRREGRVSVVSCLAKMGTRSYAANFETSRINN</sequence>
<comment type="caution">
    <text evidence="1">The sequence shown here is derived from an EMBL/GenBank/DDBJ whole genome shotgun (WGS) entry which is preliminary data.</text>
</comment>
<proteinExistence type="predicted"/>
<protein>
    <submittedName>
        <fullName evidence="1">Uncharacterized protein</fullName>
    </submittedName>
</protein>
<reference evidence="1 2" key="1">
    <citation type="submission" date="2022-04" db="EMBL/GenBank/DDBJ databases">
        <title>Identification of a novel bacterium isolated from mangrove sediments.</title>
        <authorList>
            <person name="Pan X."/>
        </authorList>
    </citation>
    <scope>NUCLEOTIDE SEQUENCE [LARGE SCALE GENOMIC DNA]</scope>
    <source>
        <strain evidence="1 2">B2638</strain>
    </source>
</reference>